<organism evidence="1 2">
    <name type="scientific">Trichinella spiralis</name>
    <name type="common">Trichina worm</name>
    <dbReference type="NCBI Taxonomy" id="6334"/>
    <lineage>
        <taxon>Eukaryota</taxon>
        <taxon>Metazoa</taxon>
        <taxon>Ecdysozoa</taxon>
        <taxon>Nematoda</taxon>
        <taxon>Enoplea</taxon>
        <taxon>Dorylaimia</taxon>
        <taxon>Trichinellida</taxon>
        <taxon>Trichinellidae</taxon>
        <taxon>Trichinella</taxon>
    </lineage>
</organism>
<accession>A0ABR3K545</accession>
<evidence type="ECO:0000313" key="1">
    <source>
        <dbReference type="EMBL" id="KAL1229480.1"/>
    </source>
</evidence>
<keyword evidence="1" id="KW-0808">Transferase</keyword>
<comment type="caution">
    <text evidence="1">The sequence shown here is derived from an EMBL/GenBank/DDBJ whole genome shotgun (WGS) entry which is preliminary data.</text>
</comment>
<keyword evidence="1" id="KW-0418">Kinase</keyword>
<dbReference type="GO" id="GO:0016301">
    <property type="term" value="F:kinase activity"/>
    <property type="evidence" value="ECO:0007669"/>
    <property type="project" value="UniProtKB-KW"/>
</dbReference>
<sequence>MYTKVTVPDCTLERSLSIWQWYDPKCQGEDQSWKPGHIVTKPVSGGTGKHSSNAISCRAGKSAGTASFVRINKSLRDVAIFMRLCGSKICFLCG</sequence>
<protein>
    <submittedName>
        <fullName evidence="1">Serine/threonine-protein kinase</fullName>
    </submittedName>
</protein>
<name>A0ABR3K545_TRISP</name>
<reference evidence="1 2" key="1">
    <citation type="submission" date="2024-07" db="EMBL/GenBank/DDBJ databases">
        <title>Enhanced genomic and transcriptomic resources for Trichinella pseudospiralis and T. spiralis underpin the discovery of pronounced molecular differences between stages and species.</title>
        <authorList>
            <person name="Pasi K.K."/>
            <person name="La Rosa G."/>
            <person name="Gomez-Morales M.A."/>
            <person name="Tosini F."/>
            <person name="Sumanam S."/>
            <person name="Young N.D."/>
            <person name="Chang B.C."/>
            <person name="Robin G.B."/>
        </authorList>
    </citation>
    <scope>NUCLEOTIDE SEQUENCE [LARGE SCALE GENOMIC DNA]</scope>
    <source>
        <strain evidence="1">ISS534</strain>
    </source>
</reference>
<dbReference type="EMBL" id="JBEUSY010000490">
    <property type="protein sequence ID" value="KAL1229480.1"/>
    <property type="molecule type" value="Genomic_DNA"/>
</dbReference>
<gene>
    <name evidence="1" type="ORF">TSPI_04575</name>
</gene>
<dbReference type="Proteomes" id="UP001558632">
    <property type="component" value="Unassembled WGS sequence"/>
</dbReference>
<keyword evidence="2" id="KW-1185">Reference proteome</keyword>
<proteinExistence type="predicted"/>
<evidence type="ECO:0000313" key="2">
    <source>
        <dbReference type="Proteomes" id="UP001558632"/>
    </source>
</evidence>